<evidence type="ECO:0000256" key="3">
    <source>
        <dbReference type="ARBA" id="ARBA00023295"/>
    </source>
</evidence>
<keyword evidence="6" id="KW-0812">Transmembrane</keyword>
<organism evidence="8 9">
    <name type="scientific">Puccinia triticina</name>
    <dbReference type="NCBI Taxonomy" id="208348"/>
    <lineage>
        <taxon>Eukaryota</taxon>
        <taxon>Fungi</taxon>
        <taxon>Dikarya</taxon>
        <taxon>Basidiomycota</taxon>
        <taxon>Pucciniomycotina</taxon>
        <taxon>Pucciniomycetes</taxon>
        <taxon>Pucciniales</taxon>
        <taxon>Pucciniaceae</taxon>
        <taxon>Puccinia</taxon>
    </lineage>
</organism>
<gene>
    <name evidence="8" type="ORF">PtA15_2A782</name>
</gene>
<feature type="region of interest" description="Disordered" evidence="5">
    <location>
        <begin position="102"/>
        <end position="207"/>
    </location>
</feature>
<evidence type="ECO:0000313" key="9">
    <source>
        <dbReference type="Proteomes" id="UP001164743"/>
    </source>
</evidence>
<dbReference type="PANTHER" id="PTHR40079:SF6">
    <property type="entry name" value="GH26 DOMAIN-CONTAINING PROTEIN"/>
    <property type="match status" value="1"/>
</dbReference>
<dbReference type="InterPro" id="IPR000805">
    <property type="entry name" value="Glyco_hydro_26"/>
</dbReference>
<dbReference type="RefSeq" id="XP_053018020.1">
    <property type="nucleotide sequence ID" value="XM_053166838.1"/>
</dbReference>
<dbReference type="SUPFAM" id="SSF51445">
    <property type="entry name" value="(Trans)glycosidases"/>
    <property type="match status" value="1"/>
</dbReference>
<evidence type="ECO:0000256" key="4">
    <source>
        <dbReference type="PROSITE-ProRule" id="PRU01100"/>
    </source>
</evidence>
<feature type="domain" description="GH26" evidence="7">
    <location>
        <begin position="207"/>
        <end position="497"/>
    </location>
</feature>
<keyword evidence="2 4" id="KW-0378">Hydrolase</keyword>
<keyword evidence="3 4" id="KW-0326">Glycosidase</keyword>
<dbReference type="PANTHER" id="PTHR40079">
    <property type="entry name" value="MANNAN ENDO-1,4-BETA-MANNOSIDASE E-RELATED"/>
    <property type="match status" value="1"/>
</dbReference>
<dbReference type="EMBL" id="CP110422">
    <property type="protein sequence ID" value="WAQ82465.1"/>
    <property type="molecule type" value="Genomic_DNA"/>
</dbReference>
<reference evidence="8" key="1">
    <citation type="submission" date="2022-10" db="EMBL/GenBank/DDBJ databases">
        <title>Puccinia triticina Genome sequencing and assembly.</title>
        <authorList>
            <person name="Li C."/>
        </authorList>
    </citation>
    <scope>NUCLEOTIDE SEQUENCE</scope>
    <source>
        <strain evidence="8">Pt15</strain>
    </source>
</reference>
<feature type="compositionally biased region" description="Low complexity" evidence="5">
    <location>
        <begin position="102"/>
        <end position="111"/>
    </location>
</feature>
<feature type="transmembrane region" description="Helical" evidence="6">
    <location>
        <begin position="72"/>
        <end position="91"/>
    </location>
</feature>
<evidence type="ECO:0000256" key="6">
    <source>
        <dbReference type="SAM" id="Phobius"/>
    </source>
</evidence>
<sequence>MLLAGAYRTSAWANGNILWTCPENPVDHLSVSTCQHVHYNDLRGVHRPIRSAPFAGYFAATPIPPFRAKINYLDMILFTFFVTFLAVLGAICDDFSIESRSTRATSHASSSSRRHRHRKDHERISRSPARSAGRQSTPQTVAETNQTGIGNSTVPVATPNSTVPVASPNSTASSALPISASVNVSGDSTAEPASPTPASVPVSSGTASTSTAVLGLDANSLNHAGIYLGFLPDGGDAGGTRQTMASINSAIGHTSSTYGWYGQAVSGTLFDGSQLLAVLDDVKASKAVFQPAVMPVQGWKGLTSSDNSQAVAIAQVMKKFTDEGIPVWLRFAHEMNYYQTDGTYVGNAADFKAGWAAVAAACKSIAPDVKMWWSPNISTAENYAEYAPDDMSTVDLVGIDFYPKSLQTGKEFLDTMKEFHDKYAVDGRMFAIGETGLGYAGTPADRLSWLSQVTSARSELKNYVSAAWFNYHKEYDYQIVSTQTPSLTSEFKSFLAA</sequence>
<dbReference type="PROSITE" id="PS51764">
    <property type="entry name" value="GH26"/>
    <property type="match status" value="1"/>
</dbReference>
<dbReference type="Proteomes" id="UP001164743">
    <property type="component" value="Chromosome 2A"/>
</dbReference>
<dbReference type="GeneID" id="77807733"/>
<dbReference type="Gene3D" id="3.20.20.80">
    <property type="entry name" value="Glycosidases"/>
    <property type="match status" value="1"/>
</dbReference>
<comment type="similarity">
    <text evidence="1 4">Belongs to the glycosyl hydrolase 26 family.</text>
</comment>
<proteinExistence type="inferred from homology"/>
<evidence type="ECO:0000256" key="5">
    <source>
        <dbReference type="SAM" id="MobiDB-lite"/>
    </source>
</evidence>
<evidence type="ECO:0000313" key="8">
    <source>
        <dbReference type="EMBL" id="WAQ82465.1"/>
    </source>
</evidence>
<feature type="compositionally biased region" description="Low complexity" evidence="5">
    <location>
        <begin position="188"/>
        <end position="207"/>
    </location>
</feature>
<feature type="active site" description="Proton donor" evidence="4">
    <location>
        <position position="334"/>
    </location>
</feature>
<feature type="compositionally biased region" description="Polar residues" evidence="5">
    <location>
        <begin position="133"/>
        <end position="187"/>
    </location>
</feature>
<name>A0ABY7CBG8_9BASI</name>
<accession>A0ABY7CBG8</accession>
<protein>
    <recommendedName>
        <fullName evidence="7">GH26 domain-containing protein</fullName>
    </recommendedName>
</protein>
<keyword evidence="6" id="KW-1133">Transmembrane helix</keyword>
<dbReference type="InterPro" id="IPR022790">
    <property type="entry name" value="GH26_dom"/>
</dbReference>
<evidence type="ECO:0000259" key="7">
    <source>
        <dbReference type="PROSITE" id="PS51764"/>
    </source>
</evidence>
<dbReference type="InterPro" id="IPR017853">
    <property type="entry name" value="GH"/>
</dbReference>
<evidence type="ECO:0000256" key="1">
    <source>
        <dbReference type="ARBA" id="ARBA00007754"/>
    </source>
</evidence>
<evidence type="ECO:0000256" key="2">
    <source>
        <dbReference type="ARBA" id="ARBA00022801"/>
    </source>
</evidence>
<keyword evidence="6" id="KW-0472">Membrane</keyword>
<feature type="active site" description="Nucleophile" evidence="4">
    <location>
        <position position="434"/>
    </location>
</feature>
<keyword evidence="9" id="KW-1185">Reference proteome</keyword>